<organism evidence="2 3">
    <name type="scientific">Pelagicoccus enzymogenes</name>
    <dbReference type="NCBI Taxonomy" id="2773457"/>
    <lineage>
        <taxon>Bacteria</taxon>
        <taxon>Pseudomonadati</taxon>
        <taxon>Verrucomicrobiota</taxon>
        <taxon>Opitutia</taxon>
        <taxon>Puniceicoccales</taxon>
        <taxon>Pelagicoccaceae</taxon>
        <taxon>Pelagicoccus</taxon>
    </lineage>
</organism>
<dbReference type="Gene3D" id="2.40.160.10">
    <property type="entry name" value="Porin"/>
    <property type="match status" value="1"/>
</dbReference>
<protein>
    <submittedName>
        <fullName evidence="2">Porin</fullName>
    </submittedName>
</protein>
<evidence type="ECO:0000313" key="3">
    <source>
        <dbReference type="Proteomes" id="UP000622317"/>
    </source>
</evidence>
<feature type="signal peptide" evidence="1">
    <location>
        <begin position="1"/>
        <end position="24"/>
    </location>
</feature>
<dbReference type="RefSeq" id="WP_191618796.1">
    <property type="nucleotide sequence ID" value="NZ_JACYFG010000051.1"/>
</dbReference>
<name>A0A927FE39_9BACT</name>
<sequence>MQTKLPSTLAATLALLSLAQIANAYDWEADFIFADADSSSDPVFGASLSYYLAPITHGSTTPWSEIPFTERVSELSASVLYSDQEYPYGYESEIQMYGLGYKHRDPDSPHTFSLALGYQTDEISFPRLTYGYPNGTPRQEIERFDLKSYNYGIGYSYYLQDAWTIGSALTLDESSQADQYSVKASTKRIWDLGNQRWFGLQASVAHNTLKRVNFQEDNLTFGLQGSYYLSPRTELSAEVNFPDDGKPRNVRLSAQHFLTDSTFVAIAYSHTELAFERTSIGPNGQIESDGDSSNVQAKLGLRF</sequence>
<dbReference type="InterPro" id="IPR023614">
    <property type="entry name" value="Porin_dom_sf"/>
</dbReference>
<proteinExistence type="predicted"/>
<dbReference type="SUPFAM" id="SSF103515">
    <property type="entry name" value="Autotransporter"/>
    <property type="match status" value="1"/>
</dbReference>
<comment type="caution">
    <text evidence="2">The sequence shown here is derived from an EMBL/GenBank/DDBJ whole genome shotgun (WGS) entry which is preliminary data.</text>
</comment>
<keyword evidence="1" id="KW-0732">Signal</keyword>
<gene>
    <name evidence="2" type="ORF">IEN85_19590</name>
</gene>
<dbReference type="Proteomes" id="UP000622317">
    <property type="component" value="Unassembled WGS sequence"/>
</dbReference>
<reference evidence="2" key="1">
    <citation type="submission" date="2020-09" db="EMBL/GenBank/DDBJ databases">
        <title>Pelagicoccus enzymogenes sp. nov. with an EPS production, isolated from marine sediment.</title>
        <authorList>
            <person name="Feng X."/>
        </authorList>
    </citation>
    <scope>NUCLEOTIDE SEQUENCE</scope>
    <source>
        <strain evidence="2">NFK12</strain>
    </source>
</reference>
<evidence type="ECO:0000313" key="2">
    <source>
        <dbReference type="EMBL" id="MBD5781713.1"/>
    </source>
</evidence>
<dbReference type="InterPro" id="IPR036709">
    <property type="entry name" value="Autotransporte_beta_dom_sf"/>
</dbReference>
<dbReference type="EMBL" id="JACYFG010000051">
    <property type="protein sequence ID" value="MBD5781713.1"/>
    <property type="molecule type" value="Genomic_DNA"/>
</dbReference>
<dbReference type="AlphaFoldDB" id="A0A927FE39"/>
<keyword evidence="3" id="KW-1185">Reference proteome</keyword>
<accession>A0A927FE39</accession>
<feature type="chain" id="PRO_5036781180" evidence="1">
    <location>
        <begin position="25"/>
        <end position="303"/>
    </location>
</feature>
<evidence type="ECO:0000256" key="1">
    <source>
        <dbReference type="SAM" id="SignalP"/>
    </source>
</evidence>